<organism evidence="2 3">
    <name type="scientific">Candidatus Obscuribacter phosphatis</name>
    <dbReference type="NCBI Taxonomy" id="1906157"/>
    <lineage>
        <taxon>Bacteria</taxon>
        <taxon>Bacillati</taxon>
        <taxon>Candidatus Melainabacteria</taxon>
        <taxon>Candidatus Obscuribacterales</taxon>
        <taxon>Candidatus Obscuribacteraceae</taxon>
        <taxon>Candidatus Obscuribacter</taxon>
    </lineage>
</organism>
<protein>
    <submittedName>
        <fullName evidence="2">Uncharacterized protein</fullName>
    </submittedName>
</protein>
<feature type="transmembrane region" description="Helical" evidence="1">
    <location>
        <begin position="47"/>
        <end position="70"/>
    </location>
</feature>
<comment type="caution">
    <text evidence="2">The sequence shown here is derived from an EMBL/GenBank/DDBJ whole genome shotgun (WGS) entry which is preliminary data.</text>
</comment>
<proteinExistence type="predicted"/>
<evidence type="ECO:0000256" key="1">
    <source>
        <dbReference type="SAM" id="Phobius"/>
    </source>
</evidence>
<dbReference type="Proteomes" id="UP000664277">
    <property type="component" value="Unassembled WGS sequence"/>
</dbReference>
<dbReference type="AlphaFoldDB" id="A0A8J7P8Q5"/>
<sequence>MSDNQQDNLSNDERKLRIDEHKLEIEREKLKLDNHKFAHDRSFKKTWLPIILPVCTTVVIAIVSSTITLIDKKAQEETTRRAGIQAEIKDRHDWSVKVVELYLKNPASFDLSNDREKAGRNLQLLASVAPSEVQSLLEIEVARLTPTSNSDGTASSDWLSTLGAISRVQKAIGKSNQIKKAAYGHENSANESTNQQTEAKPLQSNRFDEMTIYIQYPEDSSELEHEAKEFIASKGATVHCRAAKETGKTLLVKYYLRREKEFAEELLLSLKEKLKLSDGEVRLIRSQGHTMPEGFIEVWLPSSSQKDSSS</sequence>
<evidence type="ECO:0000313" key="2">
    <source>
        <dbReference type="EMBL" id="MBN8662129.1"/>
    </source>
</evidence>
<name>A0A8J7P8Q5_9BACT</name>
<keyword evidence="1" id="KW-0812">Transmembrane</keyword>
<gene>
    <name evidence="2" type="ORF">J0M35_17305</name>
</gene>
<reference evidence="2" key="1">
    <citation type="submission" date="2021-02" db="EMBL/GenBank/DDBJ databases">
        <title>Genome-Resolved Metagenomics of a Microbial Community Performing Photosynthetic Biological Nutrient Removal.</title>
        <authorList>
            <person name="Mcdaniel E.A."/>
        </authorList>
    </citation>
    <scope>NUCLEOTIDE SEQUENCE</scope>
    <source>
        <strain evidence="2">UWPOB_OBS1</strain>
    </source>
</reference>
<keyword evidence="1" id="KW-0472">Membrane</keyword>
<accession>A0A8J7P8Q5</accession>
<evidence type="ECO:0000313" key="3">
    <source>
        <dbReference type="Proteomes" id="UP000664277"/>
    </source>
</evidence>
<keyword evidence="1" id="KW-1133">Transmembrane helix</keyword>
<dbReference type="EMBL" id="JAFLCK010000031">
    <property type="protein sequence ID" value="MBN8662129.1"/>
    <property type="molecule type" value="Genomic_DNA"/>
</dbReference>